<dbReference type="AlphaFoldDB" id="X1T6G7"/>
<sequence length="57" mass="6612">WDKHREVLEAACNAYSGGKFEVTTRGKGYFYEYDINSAYPSEIANLYRHIKSTGRTF</sequence>
<proteinExistence type="predicted"/>
<name>X1T6G7_9ZZZZ</name>
<reference evidence="1" key="1">
    <citation type="journal article" date="2014" name="Front. Microbiol.">
        <title>High frequency of phylogenetically diverse reductive dehalogenase-homologous genes in deep subseafloor sedimentary metagenomes.</title>
        <authorList>
            <person name="Kawai M."/>
            <person name="Futagami T."/>
            <person name="Toyoda A."/>
            <person name="Takaki Y."/>
            <person name="Nishi S."/>
            <person name="Hori S."/>
            <person name="Arai W."/>
            <person name="Tsubouchi T."/>
            <person name="Morono Y."/>
            <person name="Uchiyama I."/>
            <person name="Ito T."/>
            <person name="Fujiyama A."/>
            <person name="Inagaki F."/>
            <person name="Takami H."/>
        </authorList>
    </citation>
    <scope>NUCLEOTIDE SEQUENCE</scope>
    <source>
        <strain evidence="1">Expedition CK06-06</strain>
    </source>
</reference>
<dbReference type="EMBL" id="BARW01021248">
    <property type="protein sequence ID" value="GAJ00864.1"/>
    <property type="molecule type" value="Genomic_DNA"/>
</dbReference>
<comment type="caution">
    <text evidence="1">The sequence shown here is derived from an EMBL/GenBank/DDBJ whole genome shotgun (WGS) entry which is preliminary data.</text>
</comment>
<feature type="non-terminal residue" evidence="1">
    <location>
        <position position="1"/>
    </location>
</feature>
<evidence type="ECO:0000313" key="1">
    <source>
        <dbReference type="EMBL" id="GAJ00864.1"/>
    </source>
</evidence>
<organism evidence="1">
    <name type="scientific">marine sediment metagenome</name>
    <dbReference type="NCBI Taxonomy" id="412755"/>
    <lineage>
        <taxon>unclassified sequences</taxon>
        <taxon>metagenomes</taxon>
        <taxon>ecological metagenomes</taxon>
    </lineage>
</organism>
<accession>X1T6G7</accession>
<gene>
    <name evidence="1" type="ORF">S12H4_35736</name>
</gene>
<protein>
    <submittedName>
        <fullName evidence="1">Uncharacterized protein</fullName>
    </submittedName>
</protein>